<sequence>MMKRSNKKEKKSSKLSLALKITLILAASLLICVTTYGMYLTKKVEHAADQAYEPIEKRGETSTKRPTEVKVEPIQDNVSVLFIGIDDSDKRGQGAEGSRSDALLLATLNRTTKTVKLLSIPRDSYVYIPHVGYKDKITHAHAFGGTLATIETVEELFDIPVDYYVRMNFNAFIDVVDALGGIEAEVPYAMLEKDEFDRNTVNLQPGLQHLNGREALALARTRKLDSDMERGKRQQEILKAIAQQAASVSSITKYDELIDAVGANMKTNMTFKEMKGFFSYLTQGVPRIDSITVEGYDDMSTGIYYYQLDEQSLSETQEILKSHLGLTEAGINASNGSSLAGSGSEQTQSETTTTSGQQ</sequence>
<evidence type="ECO:0000256" key="3">
    <source>
        <dbReference type="ARBA" id="ARBA00022968"/>
    </source>
</evidence>
<dbReference type="EMBL" id="CP137624">
    <property type="protein sequence ID" value="WPK12427.1"/>
    <property type="molecule type" value="Genomic_DNA"/>
</dbReference>
<keyword evidence="2" id="KW-0812">Transmembrane</keyword>
<dbReference type="Gene3D" id="3.40.630.190">
    <property type="entry name" value="LCP protein"/>
    <property type="match status" value="1"/>
</dbReference>
<proteinExistence type="inferred from homology"/>
<evidence type="ECO:0000256" key="5">
    <source>
        <dbReference type="SAM" id="MobiDB-lite"/>
    </source>
</evidence>
<keyword evidence="8" id="KW-1185">Reference proteome</keyword>
<keyword evidence="3" id="KW-0735">Signal-anchor</keyword>
<keyword evidence="4" id="KW-0472">Membrane</keyword>
<dbReference type="InterPro" id="IPR050922">
    <property type="entry name" value="LytR/CpsA/Psr_CW_biosynth"/>
</dbReference>
<dbReference type="NCBIfam" id="TIGR00350">
    <property type="entry name" value="lytR_cpsA_psr"/>
    <property type="match status" value="1"/>
</dbReference>
<dbReference type="Pfam" id="PF03816">
    <property type="entry name" value="LytR_cpsA_psr"/>
    <property type="match status" value="1"/>
</dbReference>
<organism evidence="7 8">
    <name type="scientific">Lysinibacillus louembei</name>
    <dbReference type="NCBI Taxonomy" id="1470088"/>
    <lineage>
        <taxon>Bacteria</taxon>
        <taxon>Bacillati</taxon>
        <taxon>Bacillota</taxon>
        <taxon>Bacilli</taxon>
        <taxon>Bacillales</taxon>
        <taxon>Bacillaceae</taxon>
        <taxon>Lysinibacillus</taxon>
    </lineage>
</organism>
<evidence type="ECO:0000313" key="8">
    <source>
        <dbReference type="Proteomes" id="UP001322664"/>
    </source>
</evidence>
<dbReference type="PANTHER" id="PTHR33392:SF3">
    <property type="entry name" value="POLYISOPRENYL-TEICHOIC ACID--PEPTIDOGLYCAN TEICHOIC ACID TRANSFERASE TAGT"/>
    <property type="match status" value="1"/>
</dbReference>
<dbReference type="RefSeq" id="WP_319837173.1">
    <property type="nucleotide sequence ID" value="NZ_CP137624.1"/>
</dbReference>
<comment type="similarity">
    <text evidence="1">Belongs to the LytR/CpsA/Psr (LCP) family.</text>
</comment>
<keyword evidence="4" id="KW-1133">Transmembrane helix</keyword>
<evidence type="ECO:0000256" key="4">
    <source>
        <dbReference type="ARBA" id="ARBA00022989"/>
    </source>
</evidence>
<name>A0ABZ0RYR8_9BACI</name>
<protein>
    <submittedName>
        <fullName evidence="7">LCP family protein</fullName>
    </submittedName>
</protein>
<dbReference type="Proteomes" id="UP001322664">
    <property type="component" value="Chromosome"/>
</dbReference>
<feature type="region of interest" description="Disordered" evidence="5">
    <location>
        <begin position="335"/>
        <end position="358"/>
    </location>
</feature>
<evidence type="ECO:0000313" key="7">
    <source>
        <dbReference type="EMBL" id="WPK12427.1"/>
    </source>
</evidence>
<dbReference type="InterPro" id="IPR004474">
    <property type="entry name" value="LytR_CpsA_psr"/>
</dbReference>
<feature type="domain" description="Cell envelope-related transcriptional attenuator" evidence="6">
    <location>
        <begin position="99"/>
        <end position="246"/>
    </location>
</feature>
<evidence type="ECO:0000259" key="6">
    <source>
        <dbReference type="Pfam" id="PF03816"/>
    </source>
</evidence>
<gene>
    <name evidence="7" type="ORF">R6U77_01675</name>
</gene>
<evidence type="ECO:0000256" key="1">
    <source>
        <dbReference type="ARBA" id="ARBA00006068"/>
    </source>
</evidence>
<reference evidence="7 8" key="1">
    <citation type="submission" date="2023-09" db="EMBL/GenBank/DDBJ databases">
        <authorList>
            <person name="Page C.A."/>
            <person name="Perez-Diaz I.M."/>
        </authorList>
    </citation>
    <scope>NUCLEOTIDE SEQUENCE [LARGE SCALE GENOMIC DNA]</scope>
    <source>
        <strain evidence="7 8">Ll15</strain>
    </source>
</reference>
<evidence type="ECO:0000256" key="2">
    <source>
        <dbReference type="ARBA" id="ARBA00022692"/>
    </source>
</evidence>
<accession>A0ABZ0RYR8</accession>
<dbReference type="PANTHER" id="PTHR33392">
    <property type="entry name" value="POLYISOPRENYL-TEICHOIC ACID--PEPTIDOGLYCAN TEICHOIC ACID TRANSFERASE TAGU"/>
    <property type="match status" value="1"/>
</dbReference>